<keyword evidence="2" id="KW-1185">Reference proteome</keyword>
<evidence type="ECO:0000313" key="1">
    <source>
        <dbReference type="EMBL" id="KAG0564993.1"/>
    </source>
</evidence>
<sequence length="117" mass="12248">MASMVAAQAVAVAGLGSSMLRTSDVKGLRGSLKVARSSGRQVVSPIRAAKLPQGVGVPKDEPKLPVSFWGFTENAEVWNSRASMIGLFGIIILEAIIHRGLLQSIGIEVGKGLDLPL</sequence>
<dbReference type="Proteomes" id="UP000822688">
    <property type="component" value="Chromosome 8"/>
</dbReference>
<evidence type="ECO:0000313" key="2">
    <source>
        <dbReference type="Proteomes" id="UP000822688"/>
    </source>
</evidence>
<proteinExistence type="predicted"/>
<reference evidence="1" key="1">
    <citation type="submission" date="2020-06" db="EMBL/GenBank/DDBJ databases">
        <title>WGS assembly of Ceratodon purpureus strain R40.</title>
        <authorList>
            <person name="Carey S.B."/>
            <person name="Jenkins J."/>
            <person name="Shu S."/>
            <person name="Lovell J.T."/>
            <person name="Sreedasyam A."/>
            <person name="Maumus F."/>
            <person name="Tiley G.P."/>
            <person name="Fernandez-Pozo N."/>
            <person name="Barry K."/>
            <person name="Chen C."/>
            <person name="Wang M."/>
            <person name="Lipzen A."/>
            <person name="Daum C."/>
            <person name="Saski C.A."/>
            <person name="Payton A.C."/>
            <person name="Mcbreen J.C."/>
            <person name="Conrad R.E."/>
            <person name="Kollar L.M."/>
            <person name="Olsson S."/>
            <person name="Huttunen S."/>
            <person name="Landis J.B."/>
            <person name="Wickett N.J."/>
            <person name="Johnson M.G."/>
            <person name="Rensing S.A."/>
            <person name="Grimwood J."/>
            <person name="Schmutz J."/>
            <person name="Mcdaniel S.F."/>
        </authorList>
    </citation>
    <scope>NUCLEOTIDE SEQUENCE</scope>
    <source>
        <strain evidence="1">R40</strain>
    </source>
</reference>
<accession>A0A8T0H1I3</accession>
<gene>
    <name evidence="1" type="ORF">KC19_8G155100</name>
</gene>
<name>A0A8T0H1I3_CERPU</name>
<dbReference type="OrthoDB" id="542523at2759"/>
<dbReference type="EMBL" id="CM026429">
    <property type="protein sequence ID" value="KAG0564993.1"/>
    <property type="molecule type" value="Genomic_DNA"/>
</dbReference>
<organism evidence="1 2">
    <name type="scientific">Ceratodon purpureus</name>
    <name type="common">Fire moss</name>
    <name type="synonym">Dicranum purpureum</name>
    <dbReference type="NCBI Taxonomy" id="3225"/>
    <lineage>
        <taxon>Eukaryota</taxon>
        <taxon>Viridiplantae</taxon>
        <taxon>Streptophyta</taxon>
        <taxon>Embryophyta</taxon>
        <taxon>Bryophyta</taxon>
        <taxon>Bryophytina</taxon>
        <taxon>Bryopsida</taxon>
        <taxon>Dicranidae</taxon>
        <taxon>Pseudoditrichales</taxon>
        <taxon>Ditrichaceae</taxon>
        <taxon>Ceratodon</taxon>
    </lineage>
</organism>
<protein>
    <submittedName>
        <fullName evidence="1">Uncharacterized protein</fullName>
    </submittedName>
</protein>
<dbReference type="SUPFAM" id="SSF103511">
    <property type="entry name" value="Chlorophyll a-b binding protein"/>
    <property type="match status" value="1"/>
</dbReference>
<dbReference type="AlphaFoldDB" id="A0A8T0H1I3"/>
<comment type="caution">
    <text evidence="1">The sequence shown here is derived from an EMBL/GenBank/DDBJ whole genome shotgun (WGS) entry which is preliminary data.</text>
</comment>